<protein>
    <submittedName>
        <fullName evidence="1">Uncharacterized protein</fullName>
    </submittedName>
</protein>
<dbReference type="EMBL" id="GGEC01076784">
    <property type="protein sequence ID" value="MBX57268.1"/>
    <property type="molecule type" value="Transcribed_RNA"/>
</dbReference>
<evidence type="ECO:0000313" key="1">
    <source>
        <dbReference type="EMBL" id="MBX57268.1"/>
    </source>
</evidence>
<accession>A0A2P2PRA7</accession>
<name>A0A2P2PRA7_RHIMU</name>
<dbReference type="AlphaFoldDB" id="A0A2P2PRA7"/>
<organism evidence="1">
    <name type="scientific">Rhizophora mucronata</name>
    <name type="common">Asiatic mangrove</name>
    <dbReference type="NCBI Taxonomy" id="61149"/>
    <lineage>
        <taxon>Eukaryota</taxon>
        <taxon>Viridiplantae</taxon>
        <taxon>Streptophyta</taxon>
        <taxon>Embryophyta</taxon>
        <taxon>Tracheophyta</taxon>
        <taxon>Spermatophyta</taxon>
        <taxon>Magnoliopsida</taxon>
        <taxon>eudicotyledons</taxon>
        <taxon>Gunneridae</taxon>
        <taxon>Pentapetalae</taxon>
        <taxon>rosids</taxon>
        <taxon>fabids</taxon>
        <taxon>Malpighiales</taxon>
        <taxon>Rhizophoraceae</taxon>
        <taxon>Rhizophora</taxon>
    </lineage>
</organism>
<proteinExistence type="predicted"/>
<reference evidence="1" key="1">
    <citation type="submission" date="2018-02" db="EMBL/GenBank/DDBJ databases">
        <title>Rhizophora mucronata_Transcriptome.</title>
        <authorList>
            <person name="Meera S.P."/>
            <person name="Sreeshan A."/>
            <person name="Augustine A."/>
        </authorList>
    </citation>
    <scope>NUCLEOTIDE SEQUENCE</scope>
    <source>
        <tissue evidence="1">Leaf</tissue>
    </source>
</reference>
<sequence length="17" mass="2064">MEKKKKTLDLPLIYKKS</sequence>